<dbReference type="InterPro" id="IPR001128">
    <property type="entry name" value="Cyt_P450"/>
</dbReference>
<proteinExistence type="inferred from homology"/>
<dbReference type="EMBL" id="BOOC01000011">
    <property type="protein sequence ID" value="GIH39875.1"/>
    <property type="molecule type" value="Genomic_DNA"/>
</dbReference>
<dbReference type="Pfam" id="PF00067">
    <property type="entry name" value="p450"/>
    <property type="match status" value="1"/>
</dbReference>
<sequence length="395" mass="42700">MRQQTQTGPDGTISLEELPMSRDRTRPYAMLREAGPVVRLRNGGYVVTSREAADHVLRHPEVFSSERAFATLGSPVPLLPIASDPPAHTRYRRLLQPFFTPRAAARLERSSHEQVNGLIDRIEGRDSCEVVAELARPFPAQVFLTLFGLPEEDRDRLLLWKDAIVGAADLSGAAAPPPEVQESAAQLFAYTAAHVAACRNGTGGGLLADLFAAEGDEPLTDTEALGMCFLFIIAGIDSVTSALSLMFAKLAARPDLQARIAADESFIPLVVDEMLRVDPANCVLPRVATQDVELYGHLIPAGASVGVALGAANRDPADLRDPDAFDPDRAYNHLTFGGGPHRCVGVHLARTEFAVVLREWHRRIPSYGLAPGYEPEVAWPAGVIGLERVPLVFPG</sequence>
<keyword evidence="2" id="KW-0349">Heme</keyword>
<dbReference type="Gene3D" id="1.10.630.10">
    <property type="entry name" value="Cytochrome P450"/>
    <property type="match status" value="1"/>
</dbReference>
<accession>A0ABQ4FYI6</accession>
<keyword evidence="2" id="KW-0503">Monooxygenase</keyword>
<gene>
    <name evidence="3" type="primary">cyp143</name>
    <name evidence="3" type="ORF">Mco01_28750</name>
</gene>
<dbReference type="PANTHER" id="PTHR46696:SF6">
    <property type="entry name" value="P450, PUTATIVE (EUROFUNG)-RELATED"/>
    <property type="match status" value="1"/>
</dbReference>
<keyword evidence="4" id="KW-1185">Reference proteome</keyword>
<name>A0ABQ4FYI6_9ACTN</name>
<dbReference type="InterPro" id="IPR002397">
    <property type="entry name" value="Cyt_P450_B"/>
</dbReference>
<evidence type="ECO:0000313" key="4">
    <source>
        <dbReference type="Proteomes" id="UP000603904"/>
    </source>
</evidence>
<dbReference type="PANTHER" id="PTHR46696">
    <property type="entry name" value="P450, PUTATIVE (EUROFUNG)-RELATED"/>
    <property type="match status" value="1"/>
</dbReference>
<keyword evidence="2" id="KW-0560">Oxidoreductase</keyword>
<keyword evidence="2" id="KW-0408">Iron</keyword>
<evidence type="ECO:0000313" key="3">
    <source>
        <dbReference type="EMBL" id="GIH39875.1"/>
    </source>
</evidence>
<dbReference type="InterPro" id="IPR017972">
    <property type="entry name" value="Cyt_P450_CS"/>
</dbReference>
<dbReference type="InterPro" id="IPR036396">
    <property type="entry name" value="Cyt_P450_sf"/>
</dbReference>
<dbReference type="Proteomes" id="UP000603904">
    <property type="component" value="Unassembled WGS sequence"/>
</dbReference>
<evidence type="ECO:0000256" key="1">
    <source>
        <dbReference type="ARBA" id="ARBA00010617"/>
    </source>
</evidence>
<protein>
    <submittedName>
        <fullName evidence="3">Cytochrome P450 143</fullName>
    </submittedName>
</protein>
<comment type="similarity">
    <text evidence="1 2">Belongs to the cytochrome P450 family.</text>
</comment>
<organism evidence="3 4">
    <name type="scientific">Microbispora corallina</name>
    <dbReference type="NCBI Taxonomy" id="83302"/>
    <lineage>
        <taxon>Bacteria</taxon>
        <taxon>Bacillati</taxon>
        <taxon>Actinomycetota</taxon>
        <taxon>Actinomycetes</taxon>
        <taxon>Streptosporangiales</taxon>
        <taxon>Streptosporangiaceae</taxon>
        <taxon>Microbispora</taxon>
    </lineage>
</organism>
<dbReference type="SUPFAM" id="SSF48264">
    <property type="entry name" value="Cytochrome P450"/>
    <property type="match status" value="1"/>
</dbReference>
<keyword evidence="2" id="KW-0479">Metal-binding</keyword>
<dbReference type="PRINTS" id="PR00359">
    <property type="entry name" value="BP450"/>
</dbReference>
<evidence type="ECO:0000256" key="2">
    <source>
        <dbReference type="RuleBase" id="RU000461"/>
    </source>
</evidence>
<dbReference type="PRINTS" id="PR00385">
    <property type="entry name" value="P450"/>
</dbReference>
<dbReference type="RefSeq" id="WP_204057364.1">
    <property type="nucleotide sequence ID" value="NZ_BAAAGP010000011.1"/>
</dbReference>
<reference evidence="3 4" key="1">
    <citation type="submission" date="2021-01" db="EMBL/GenBank/DDBJ databases">
        <title>Whole genome shotgun sequence of Microbispora corallina NBRC 16416.</title>
        <authorList>
            <person name="Komaki H."/>
            <person name="Tamura T."/>
        </authorList>
    </citation>
    <scope>NUCLEOTIDE SEQUENCE [LARGE SCALE GENOMIC DNA]</scope>
    <source>
        <strain evidence="3 4">NBRC 16416</strain>
    </source>
</reference>
<dbReference type="PROSITE" id="PS00086">
    <property type="entry name" value="CYTOCHROME_P450"/>
    <property type="match status" value="1"/>
</dbReference>
<comment type="caution">
    <text evidence="3">The sequence shown here is derived from an EMBL/GenBank/DDBJ whole genome shotgun (WGS) entry which is preliminary data.</text>
</comment>